<keyword evidence="4" id="KW-0949">S-adenosyl-L-methionine</keyword>
<dbReference type="GO" id="GO:0005634">
    <property type="term" value="C:nucleus"/>
    <property type="evidence" value="ECO:0007669"/>
    <property type="project" value="InterPro"/>
</dbReference>
<dbReference type="GO" id="GO:0032259">
    <property type="term" value="P:methylation"/>
    <property type="evidence" value="ECO:0007669"/>
    <property type="project" value="UniProtKB-KW"/>
</dbReference>
<dbReference type="GO" id="GO:0042054">
    <property type="term" value="F:histone methyltransferase activity"/>
    <property type="evidence" value="ECO:0007669"/>
    <property type="project" value="InterPro"/>
</dbReference>
<dbReference type="InterPro" id="IPR046341">
    <property type="entry name" value="SET_dom_sf"/>
</dbReference>
<dbReference type="PROSITE" id="PS50867">
    <property type="entry name" value="PRE_SET"/>
    <property type="match status" value="1"/>
</dbReference>
<keyword evidence="5" id="KW-0040">ANK repeat</keyword>
<organism evidence="9 10">
    <name type="scientific">Ciona intestinalis</name>
    <name type="common">Transparent sea squirt</name>
    <name type="synonym">Ascidia intestinalis</name>
    <dbReference type="NCBI Taxonomy" id="7719"/>
    <lineage>
        <taxon>Eukaryota</taxon>
        <taxon>Metazoa</taxon>
        <taxon>Chordata</taxon>
        <taxon>Tunicata</taxon>
        <taxon>Ascidiacea</taxon>
        <taxon>Phlebobranchia</taxon>
        <taxon>Cionidae</taxon>
        <taxon>Ciona</taxon>
    </lineage>
</organism>
<keyword evidence="2" id="KW-0158">Chromosome</keyword>
<dbReference type="STRING" id="7719.ENSCINP00000028043"/>
<dbReference type="OMA" id="KCHECLS"/>
<protein>
    <submittedName>
        <fullName evidence="9">Uncharacterized protein</fullName>
    </submittedName>
</protein>
<name>F6W5Y6_CIOIN</name>
<dbReference type="EMBL" id="EAAA01002923">
    <property type="status" value="NOT_ANNOTATED_CDS"/>
    <property type="molecule type" value="Genomic_DNA"/>
</dbReference>
<dbReference type="PANTHER" id="PTHR46307:SF4">
    <property type="entry name" value="G9A, ISOFORM B"/>
    <property type="match status" value="1"/>
</dbReference>
<evidence type="ECO:0000313" key="10">
    <source>
        <dbReference type="Proteomes" id="UP000008144"/>
    </source>
</evidence>
<dbReference type="InterPro" id="IPR007728">
    <property type="entry name" value="Pre-SET_dom"/>
</dbReference>
<proteinExistence type="predicted"/>
<dbReference type="PROSITE" id="PS50088">
    <property type="entry name" value="ANK_REPEAT"/>
    <property type="match status" value="1"/>
</dbReference>
<dbReference type="GO" id="GO:0002039">
    <property type="term" value="F:p53 binding"/>
    <property type="evidence" value="ECO:0007669"/>
    <property type="project" value="InterPro"/>
</dbReference>
<dbReference type="Pfam" id="PF00856">
    <property type="entry name" value="SET"/>
    <property type="match status" value="1"/>
</dbReference>
<reference evidence="10" key="1">
    <citation type="journal article" date="2002" name="Science">
        <title>The draft genome of Ciona intestinalis: insights into chordate and vertebrate origins.</title>
        <authorList>
            <person name="Dehal P."/>
            <person name="Satou Y."/>
            <person name="Campbell R.K."/>
            <person name="Chapman J."/>
            <person name="Degnan B."/>
            <person name="De Tomaso A."/>
            <person name="Davidson B."/>
            <person name="Di Gregorio A."/>
            <person name="Gelpke M."/>
            <person name="Goodstein D.M."/>
            <person name="Harafuji N."/>
            <person name="Hastings K.E."/>
            <person name="Ho I."/>
            <person name="Hotta K."/>
            <person name="Huang W."/>
            <person name="Kawashima T."/>
            <person name="Lemaire P."/>
            <person name="Martinez D."/>
            <person name="Meinertzhagen I.A."/>
            <person name="Necula S."/>
            <person name="Nonaka M."/>
            <person name="Putnam N."/>
            <person name="Rash S."/>
            <person name="Saiga H."/>
            <person name="Satake M."/>
            <person name="Terry A."/>
            <person name="Yamada L."/>
            <person name="Wang H.G."/>
            <person name="Awazu S."/>
            <person name="Azumi K."/>
            <person name="Boore J."/>
            <person name="Branno M."/>
            <person name="Chin-Bow S."/>
            <person name="DeSantis R."/>
            <person name="Doyle S."/>
            <person name="Francino P."/>
            <person name="Keys D.N."/>
            <person name="Haga S."/>
            <person name="Hayashi H."/>
            <person name="Hino K."/>
            <person name="Imai K.S."/>
            <person name="Inaba K."/>
            <person name="Kano S."/>
            <person name="Kobayashi K."/>
            <person name="Kobayashi M."/>
            <person name="Lee B.I."/>
            <person name="Makabe K.W."/>
            <person name="Manohar C."/>
            <person name="Matassi G."/>
            <person name="Medina M."/>
            <person name="Mochizuki Y."/>
            <person name="Mount S."/>
            <person name="Morishita T."/>
            <person name="Miura S."/>
            <person name="Nakayama A."/>
            <person name="Nishizaka S."/>
            <person name="Nomoto H."/>
            <person name="Ohta F."/>
            <person name="Oishi K."/>
            <person name="Rigoutsos I."/>
            <person name="Sano M."/>
            <person name="Sasaki A."/>
            <person name="Sasakura Y."/>
            <person name="Shoguchi E."/>
            <person name="Shin-i T."/>
            <person name="Spagnuolo A."/>
            <person name="Stainier D."/>
            <person name="Suzuki M.M."/>
            <person name="Tassy O."/>
            <person name="Takatori N."/>
            <person name="Tokuoka M."/>
            <person name="Yagi K."/>
            <person name="Yoshizaki F."/>
            <person name="Wada S."/>
            <person name="Zhang C."/>
            <person name="Hyatt P.D."/>
            <person name="Larimer F."/>
            <person name="Detter C."/>
            <person name="Doggett N."/>
            <person name="Glavina T."/>
            <person name="Hawkins T."/>
            <person name="Richardson P."/>
            <person name="Lucas S."/>
            <person name="Kohara Y."/>
            <person name="Levine M."/>
            <person name="Satoh N."/>
            <person name="Rokhsar D.S."/>
        </authorList>
    </citation>
    <scope>NUCLEOTIDE SEQUENCE [LARGE SCALE GENOMIC DNA]</scope>
</reference>
<dbReference type="GO" id="GO:0008270">
    <property type="term" value="F:zinc ion binding"/>
    <property type="evidence" value="ECO:0007669"/>
    <property type="project" value="InterPro"/>
</dbReference>
<dbReference type="Gene3D" id="2.170.270.10">
    <property type="entry name" value="SET domain"/>
    <property type="match status" value="1"/>
</dbReference>
<dbReference type="GeneTree" id="ENSGT00940000156002"/>
<dbReference type="SMART" id="SM00248">
    <property type="entry name" value="ANK"/>
    <property type="match status" value="1"/>
</dbReference>
<feature type="region of interest" description="Disordered" evidence="6">
    <location>
        <begin position="382"/>
        <end position="406"/>
    </location>
</feature>
<dbReference type="SUPFAM" id="SSF82199">
    <property type="entry name" value="SET domain"/>
    <property type="match status" value="1"/>
</dbReference>
<dbReference type="Proteomes" id="UP000008144">
    <property type="component" value="Chromosome 9"/>
</dbReference>
<dbReference type="Ensembl" id="ENSCINT00000028289.2">
    <property type="protein sequence ID" value="ENSCINP00000028043.2"/>
    <property type="gene ID" value="ENSCING00000016062.2"/>
</dbReference>
<keyword evidence="3" id="KW-0808">Transferase</keyword>
<dbReference type="InterPro" id="IPR002110">
    <property type="entry name" value="Ankyrin_rpt"/>
</dbReference>
<evidence type="ECO:0000256" key="6">
    <source>
        <dbReference type="SAM" id="MobiDB-lite"/>
    </source>
</evidence>
<keyword evidence="10" id="KW-1185">Reference proteome</keyword>
<dbReference type="InterPro" id="IPR001214">
    <property type="entry name" value="SET_dom"/>
</dbReference>
<dbReference type="PROSITE" id="PS50280">
    <property type="entry name" value="SET"/>
    <property type="match status" value="1"/>
</dbReference>
<feature type="repeat" description="ANK" evidence="5">
    <location>
        <begin position="31"/>
        <end position="63"/>
    </location>
</feature>
<dbReference type="InterPro" id="IPR036770">
    <property type="entry name" value="Ankyrin_rpt-contain_sf"/>
</dbReference>
<reference evidence="9" key="3">
    <citation type="submission" date="2025-08" db="UniProtKB">
        <authorList>
            <consortium name="Ensembl"/>
        </authorList>
    </citation>
    <scope>IDENTIFICATION</scope>
</reference>
<dbReference type="GO" id="GO:0005694">
    <property type="term" value="C:chromosome"/>
    <property type="evidence" value="ECO:0007669"/>
    <property type="project" value="UniProtKB-SubCell"/>
</dbReference>
<reference evidence="9" key="2">
    <citation type="journal article" date="2008" name="Genome Biol.">
        <title>Improved genome assembly and evidence-based global gene model set for the chordate Ciona intestinalis: new insight into intron and operon populations.</title>
        <authorList>
            <person name="Satou Y."/>
            <person name="Mineta K."/>
            <person name="Ogasawara M."/>
            <person name="Sasakura Y."/>
            <person name="Shoguchi E."/>
            <person name="Ueno K."/>
            <person name="Yamada L."/>
            <person name="Matsumoto J."/>
            <person name="Wasserscheid J."/>
            <person name="Dewar K."/>
            <person name="Wiley G.B."/>
            <person name="Macmil S.L."/>
            <person name="Roe B.A."/>
            <person name="Zeller R.W."/>
            <person name="Hastings K.E."/>
            <person name="Lemaire P."/>
            <person name="Lindquist E."/>
            <person name="Endo T."/>
            <person name="Hotta K."/>
            <person name="Inaba K."/>
        </authorList>
    </citation>
    <scope>NUCLEOTIDE SEQUENCE [LARGE SCALE GENOMIC DNA]</scope>
    <source>
        <strain evidence="9">wild type</strain>
    </source>
</reference>
<dbReference type="SUPFAM" id="SSF48403">
    <property type="entry name" value="Ankyrin repeat"/>
    <property type="match status" value="1"/>
</dbReference>
<evidence type="ECO:0000259" key="8">
    <source>
        <dbReference type="PROSITE" id="PS50867"/>
    </source>
</evidence>
<reference evidence="9" key="4">
    <citation type="submission" date="2025-09" db="UniProtKB">
        <authorList>
            <consortium name="Ensembl"/>
        </authorList>
    </citation>
    <scope>IDENTIFICATION</scope>
</reference>
<evidence type="ECO:0000256" key="5">
    <source>
        <dbReference type="PROSITE-ProRule" id="PRU00023"/>
    </source>
</evidence>
<evidence type="ECO:0000256" key="4">
    <source>
        <dbReference type="ARBA" id="ARBA00022691"/>
    </source>
</evidence>
<evidence type="ECO:0000256" key="2">
    <source>
        <dbReference type="ARBA" id="ARBA00022454"/>
    </source>
</evidence>
<dbReference type="InParanoid" id="F6W5Y6"/>
<evidence type="ECO:0000256" key="1">
    <source>
        <dbReference type="ARBA" id="ARBA00004286"/>
    </source>
</evidence>
<dbReference type="GO" id="GO:0016279">
    <property type="term" value="F:protein-lysine N-methyltransferase activity"/>
    <property type="evidence" value="ECO:0007669"/>
    <property type="project" value="InterPro"/>
</dbReference>
<dbReference type="CDD" id="cd10543">
    <property type="entry name" value="SET_EHMT"/>
    <property type="match status" value="1"/>
</dbReference>
<dbReference type="EMBL" id="EAAA01002920">
    <property type="status" value="NOT_ANNOTATED_CDS"/>
    <property type="molecule type" value="Genomic_DNA"/>
</dbReference>
<dbReference type="AlphaFoldDB" id="F6W5Y6"/>
<dbReference type="HOGENOM" id="CLU_020840_3_1_1"/>
<feature type="domain" description="Pre-SET" evidence="8">
    <location>
        <begin position="162"/>
        <end position="225"/>
    </location>
</feature>
<accession>F6W5Y6</accession>
<evidence type="ECO:0000313" key="9">
    <source>
        <dbReference type="Ensembl" id="ENSCINP00000028043.2"/>
    </source>
</evidence>
<dbReference type="PANTHER" id="PTHR46307">
    <property type="entry name" value="G9A, ISOFORM B"/>
    <property type="match status" value="1"/>
</dbReference>
<dbReference type="Pfam" id="PF05033">
    <property type="entry name" value="Pre-SET"/>
    <property type="match status" value="1"/>
</dbReference>
<dbReference type="EMBL" id="EAAA01002921">
    <property type="status" value="NOT_ANNOTATED_CDS"/>
    <property type="molecule type" value="Genomic_DNA"/>
</dbReference>
<comment type="subcellular location">
    <subcellularLocation>
        <location evidence="1">Chromosome</location>
    </subcellularLocation>
</comment>
<dbReference type="Pfam" id="PF12796">
    <property type="entry name" value="Ank_2"/>
    <property type="match status" value="1"/>
</dbReference>
<dbReference type="SMART" id="SM00317">
    <property type="entry name" value="SET"/>
    <property type="match status" value="1"/>
</dbReference>
<sequence length="406" mass="46143">MEQMWAALSGNVDILKMCLDNNTPVDHFNTHGDTALHIAARQDNYNCVFTLLANAANPNIKNSEGETPIECAPERSMCWIALKIHLCIRNAGLFRKVILPYNRERVLNPDISRGYDKLPIICVNARDDAPCPTNPPHGFHYVTENVHTSQDTRINVVISGMQSCQCSDNCGSPSCVCGLISERCWYGNDGTLLPEFDILEPPLIYECNQMCRCSRQCKNRVVQNGIRYRLQVYRTQGMGWGLVALEAMPRGAFVCEYVGELISDDEADQREDDSYLFDLENKDGEIYCIDARNYGNVSRFINHLCEPNLIPIRVFVGHHDIRFPILAYFTTREIQAGEELGFDYGERFWDVKCRQFTCQCGSPVCKYSSEVYKNKAEQELQQHNENNDVTNDVEMKASSANNEIVD</sequence>
<dbReference type="Gene3D" id="1.25.40.20">
    <property type="entry name" value="Ankyrin repeat-containing domain"/>
    <property type="match status" value="1"/>
</dbReference>
<evidence type="ECO:0000256" key="3">
    <source>
        <dbReference type="ARBA" id="ARBA00022603"/>
    </source>
</evidence>
<feature type="domain" description="SET" evidence="7">
    <location>
        <begin position="228"/>
        <end position="345"/>
    </location>
</feature>
<keyword evidence="3" id="KW-0489">Methyltransferase</keyword>
<dbReference type="InterPro" id="IPR043550">
    <property type="entry name" value="EHMT1/EHMT2"/>
</dbReference>
<evidence type="ECO:0000259" key="7">
    <source>
        <dbReference type="PROSITE" id="PS50280"/>
    </source>
</evidence>
<dbReference type="SMART" id="SM00468">
    <property type="entry name" value="PreSET"/>
    <property type="match status" value="1"/>
</dbReference>
<dbReference type="EMBL" id="EAAA01002922">
    <property type="status" value="NOT_ANNOTATED_CDS"/>
    <property type="molecule type" value="Genomic_DNA"/>
</dbReference>
<dbReference type="PROSITE" id="PS50297">
    <property type="entry name" value="ANK_REP_REGION"/>
    <property type="match status" value="1"/>
</dbReference>